<reference evidence="2" key="1">
    <citation type="submission" date="2016-03" db="EMBL/GenBank/DDBJ databases">
        <title>Mechanisms controlling the formation of the plant cell surface in tip-growing cells are functionally conserved among land plants.</title>
        <authorList>
            <person name="Honkanen S."/>
            <person name="Jones V.A."/>
            <person name="Morieri G."/>
            <person name="Champion C."/>
            <person name="Hetherington A.J."/>
            <person name="Kelly S."/>
            <person name="Saint-Marcoux D."/>
            <person name="Proust H."/>
            <person name="Prescott H."/>
            <person name="Dolan L."/>
        </authorList>
    </citation>
    <scope>NUCLEOTIDE SEQUENCE [LARGE SCALE GENOMIC DNA]</scope>
    <source>
        <tissue evidence="2">Whole gametophyte</tissue>
    </source>
</reference>
<dbReference type="AlphaFoldDB" id="A0A176VND7"/>
<dbReference type="EMBL" id="LVLJ01003272">
    <property type="protein sequence ID" value="OAE22137.1"/>
    <property type="molecule type" value="Genomic_DNA"/>
</dbReference>
<dbReference type="Proteomes" id="UP000077202">
    <property type="component" value="Unassembled WGS sequence"/>
</dbReference>
<proteinExistence type="predicted"/>
<gene>
    <name evidence="2" type="ORF">AXG93_1175s1470</name>
</gene>
<organism evidence="2 3">
    <name type="scientific">Marchantia polymorpha subsp. ruderalis</name>
    <dbReference type="NCBI Taxonomy" id="1480154"/>
    <lineage>
        <taxon>Eukaryota</taxon>
        <taxon>Viridiplantae</taxon>
        <taxon>Streptophyta</taxon>
        <taxon>Embryophyta</taxon>
        <taxon>Marchantiophyta</taxon>
        <taxon>Marchantiopsida</taxon>
        <taxon>Marchantiidae</taxon>
        <taxon>Marchantiales</taxon>
        <taxon>Marchantiaceae</taxon>
        <taxon>Marchantia</taxon>
    </lineage>
</organism>
<evidence type="ECO:0000313" key="2">
    <source>
        <dbReference type="EMBL" id="OAE22137.1"/>
    </source>
</evidence>
<feature type="region of interest" description="Disordered" evidence="1">
    <location>
        <begin position="1"/>
        <end position="38"/>
    </location>
</feature>
<sequence>MSLLRARMDFSPSALPIRGRQGEARRGKERRSIDRSRREKMNCVETYLDESASQMLSRRVRRMGRRKRHDRVPLESSQAGFAVRMHRKLKVANLGFRHVKRGSQVSTLEDGADPALWGKMREAYVAVTADALEALDMDSSLVPAPKKVRSLGKAVEVVDPEPDIGITLSLLEMSYMDHLKHAFEGRYA</sequence>
<protein>
    <submittedName>
        <fullName evidence="2">Uncharacterized protein</fullName>
    </submittedName>
</protein>
<name>A0A176VND7_MARPO</name>
<comment type="caution">
    <text evidence="2">The sequence shown here is derived from an EMBL/GenBank/DDBJ whole genome shotgun (WGS) entry which is preliminary data.</text>
</comment>
<evidence type="ECO:0000313" key="3">
    <source>
        <dbReference type="Proteomes" id="UP000077202"/>
    </source>
</evidence>
<evidence type="ECO:0000256" key="1">
    <source>
        <dbReference type="SAM" id="MobiDB-lite"/>
    </source>
</evidence>
<feature type="compositionally biased region" description="Basic and acidic residues" evidence="1">
    <location>
        <begin position="20"/>
        <end position="38"/>
    </location>
</feature>
<accession>A0A176VND7</accession>
<keyword evidence="3" id="KW-1185">Reference proteome</keyword>